<dbReference type="EC" id="5.1.99.4" evidence="1"/>
<dbReference type="SUPFAM" id="SSF89796">
    <property type="entry name" value="CoA-transferase family III (CaiB/BaiF)"/>
    <property type="match status" value="1"/>
</dbReference>
<sequence length="393" mass="43026">MTLPLTGIRILDLSRYLPGPFCTQLLADFGAEVVKIEQPEVGDPGRQLAPVVNGMSTRFYTVNRNKKSITLDIRKEEGREVFKKLIPHFDVVIDQFRAGFMDDLGIGYKDLKDINERIIFCAISGYGQDGPMYNAAGHDLNYLNLAGVTGTTGSRQGAPAMSGVQIADIAGGTLYAVIAILLALASREKTGRGQMCDVSMLDGALSLLTYTMGEWSGDGIIPGIADGVLTGGYACYNIYETLDHKYVSLGAVEGKFWAEFCDKLGLSHYTARQWKKAEQKQIISEVADIMKQKARDEWVEFFAQNDICFTPVLDLQEMSEHPQVKARHMVEKIDDPSGSGKTIALTGVPIKLSDTPGRMVLDFPGLGEHNEQILQAAGYGSAEIHHLRSQGII</sequence>
<protein>
    <submittedName>
        <fullName evidence="1">Alpha-methylacyl-coa racemase</fullName>
        <ecNumber evidence="1">5.1.99.4</ecNumber>
    </submittedName>
</protein>
<comment type="caution">
    <text evidence="1">The sequence shown here is derived from an EMBL/GenBank/DDBJ whole genome shotgun (WGS) entry which is preliminary data.</text>
</comment>
<reference evidence="1" key="1">
    <citation type="journal article" date="2015" name="Proc. Natl. Acad. Sci. U.S.A.">
        <title>Networks of energetic and metabolic interactions define dynamics in microbial communities.</title>
        <authorList>
            <person name="Embree M."/>
            <person name="Liu J.K."/>
            <person name="Al-Bassam M.M."/>
            <person name="Zengler K."/>
        </authorList>
    </citation>
    <scope>NUCLEOTIDE SEQUENCE</scope>
</reference>
<dbReference type="Pfam" id="PF02515">
    <property type="entry name" value="CoA_transf_3"/>
    <property type="match status" value="1"/>
</dbReference>
<evidence type="ECO:0000313" key="1">
    <source>
        <dbReference type="EMBL" id="KUG04616.1"/>
    </source>
</evidence>
<dbReference type="Gene3D" id="3.40.50.10540">
    <property type="entry name" value="Crotonobetainyl-coa:carnitine coa-transferase, domain 1"/>
    <property type="match status" value="2"/>
</dbReference>
<dbReference type="AlphaFoldDB" id="A0A0W8E7K7"/>
<dbReference type="PANTHER" id="PTHR48228">
    <property type="entry name" value="SUCCINYL-COA--D-CITRAMALATE COA-TRANSFERASE"/>
    <property type="match status" value="1"/>
</dbReference>
<dbReference type="InterPro" id="IPR050509">
    <property type="entry name" value="CoA-transferase_III"/>
</dbReference>
<dbReference type="Gene3D" id="3.30.1540.10">
    <property type="entry name" value="formyl-coa transferase, domain 3"/>
    <property type="match status" value="1"/>
</dbReference>
<dbReference type="InterPro" id="IPR003673">
    <property type="entry name" value="CoA-Trfase_fam_III"/>
</dbReference>
<dbReference type="EMBL" id="LNQE01001844">
    <property type="protein sequence ID" value="KUG04616.1"/>
    <property type="molecule type" value="Genomic_DNA"/>
</dbReference>
<accession>A0A0W8E7K7</accession>
<name>A0A0W8E7K7_9ZZZZ</name>
<dbReference type="PANTHER" id="PTHR48228:SF5">
    <property type="entry name" value="ALPHA-METHYLACYL-COA RACEMASE"/>
    <property type="match status" value="1"/>
</dbReference>
<dbReference type="InterPro" id="IPR023606">
    <property type="entry name" value="CoA-Trfase_III_dom_1_sf"/>
</dbReference>
<proteinExistence type="predicted"/>
<organism evidence="1">
    <name type="scientific">hydrocarbon metagenome</name>
    <dbReference type="NCBI Taxonomy" id="938273"/>
    <lineage>
        <taxon>unclassified sequences</taxon>
        <taxon>metagenomes</taxon>
        <taxon>ecological metagenomes</taxon>
    </lineage>
</organism>
<gene>
    <name evidence="1" type="ORF">ASZ90_017977</name>
</gene>
<dbReference type="GO" id="GO:0008111">
    <property type="term" value="F:alpha-methylacyl-CoA racemase activity"/>
    <property type="evidence" value="ECO:0007669"/>
    <property type="project" value="UniProtKB-EC"/>
</dbReference>
<dbReference type="InterPro" id="IPR044855">
    <property type="entry name" value="CoA-Trfase_III_dom3_sf"/>
</dbReference>
<keyword evidence="1" id="KW-0413">Isomerase</keyword>